<dbReference type="HOGENOM" id="CLU_1847333_0_0_1"/>
<evidence type="ECO:0000313" key="4">
    <source>
        <dbReference type="EnsemblMetazoa" id="ISCW000236-PA"/>
    </source>
</evidence>
<feature type="compositionally biased region" description="Low complexity" evidence="1">
    <location>
        <begin position="30"/>
        <end position="48"/>
    </location>
</feature>
<dbReference type="InParanoid" id="B7P6R7"/>
<evidence type="ECO:0000256" key="1">
    <source>
        <dbReference type="SAM" id="MobiDB-lite"/>
    </source>
</evidence>
<evidence type="ECO:0000313" key="5">
    <source>
        <dbReference type="Proteomes" id="UP000001555"/>
    </source>
</evidence>
<dbReference type="Proteomes" id="UP000001555">
    <property type="component" value="Unassembled WGS sequence"/>
</dbReference>
<proteinExistence type="predicted"/>
<name>B7P6R7_IXOSC</name>
<evidence type="ECO:0000256" key="2">
    <source>
        <dbReference type="SAM" id="SignalP"/>
    </source>
</evidence>
<dbReference type="VEuPathDB" id="VectorBase:ISCW000236"/>
<dbReference type="VEuPathDB" id="VectorBase:ISCI000236"/>
<reference evidence="3 5" key="1">
    <citation type="submission" date="2008-03" db="EMBL/GenBank/DDBJ databases">
        <title>Annotation of Ixodes scapularis.</title>
        <authorList>
            <consortium name="Ixodes scapularis Genome Project Consortium"/>
            <person name="Caler E."/>
            <person name="Hannick L.I."/>
            <person name="Bidwell S."/>
            <person name="Joardar V."/>
            <person name="Thiagarajan M."/>
            <person name="Amedeo P."/>
            <person name="Galinsky K.J."/>
            <person name="Schobel S."/>
            <person name="Inman J."/>
            <person name="Hostetler J."/>
            <person name="Miller J."/>
            <person name="Hammond M."/>
            <person name="Megy K."/>
            <person name="Lawson D."/>
            <person name="Kodira C."/>
            <person name="Sutton G."/>
            <person name="Meyer J."/>
            <person name="Hill C.A."/>
            <person name="Birren B."/>
            <person name="Nene V."/>
            <person name="Collins F."/>
            <person name="Alarcon-Chaidez F."/>
            <person name="Wikel S."/>
            <person name="Strausberg R."/>
        </authorList>
    </citation>
    <scope>NUCLEOTIDE SEQUENCE [LARGE SCALE GENOMIC DNA]</scope>
    <source>
        <strain evidence="5">Wikel</strain>
        <strain evidence="3">Wikel colony</strain>
    </source>
</reference>
<dbReference type="AlphaFoldDB" id="B7P6R7"/>
<accession>B7P6R7</accession>
<reference evidence="4" key="2">
    <citation type="submission" date="2020-05" db="UniProtKB">
        <authorList>
            <consortium name="EnsemblMetazoa"/>
        </authorList>
    </citation>
    <scope>IDENTIFICATION</scope>
    <source>
        <strain evidence="4">wikel</strain>
    </source>
</reference>
<feature type="region of interest" description="Disordered" evidence="1">
    <location>
        <begin position="30"/>
        <end position="64"/>
    </location>
</feature>
<feature type="compositionally biased region" description="Acidic residues" evidence="1">
    <location>
        <begin position="49"/>
        <end position="58"/>
    </location>
</feature>
<feature type="chain" id="PRO_5014567920" evidence="2">
    <location>
        <begin position="23"/>
        <end position="139"/>
    </location>
</feature>
<keyword evidence="2" id="KW-0732">Signal</keyword>
<feature type="signal peptide" evidence="2">
    <location>
        <begin position="1"/>
        <end position="22"/>
    </location>
</feature>
<keyword evidence="5" id="KW-1185">Reference proteome</keyword>
<dbReference type="PaxDb" id="6945-B7P6R7"/>
<dbReference type="EMBL" id="ABJB011120506">
    <property type="status" value="NOT_ANNOTATED_CDS"/>
    <property type="molecule type" value="Genomic_DNA"/>
</dbReference>
<gene>
    <name evidence="3" type="ORF">IscW_ISCW000236</name>
</gene>
<protein>
    <submittedName>
        <fullName evidence="3 4">Uncharacterized protein</fullName>
    </submittedName>
</protein>
<sequence>MSPMRTTGLVLTLLLVAAAGRADDSLAEQTAALAPASAPAPAASSTTAAEDEADEGATDEPASFDLESNLRAVIERVFKEALPVVYRFSSGSGASGQCTAALLKWVLAVRRLDPWALRSESFLACACFGYFDFYSNSRE</sequence>
<organism>
    <name type="scientific">Ixodes scapularis</name>
    <name type="common">Black-legged tick</name>
    <name type="synonym">Deer tick</name>
    <dbReference type="NCBI Taxonomy" id="6945"/>
    <lineage>
        <taxon>Eukaryota</taxon>
        <taxon>Metazoa</taxon>
        <taxon>Ecdysozoa</taxon>
        <taxon>Arthropoda</taxon>
        <taxon>Chelicerata</taxon>
        <taxon>Arachnida</taxon>
        <taxon>Acari</taxon>
        <taxon>Parasitiformes</taxon>
        <taxon>Ixodida</taxon>
        <taxon>Ixodoidea</taxon>
        <taxon>Ixodidae</taxon>
        <taxon>Ixodinae</taxon>
        <taxon>Ixodes</taxon>
    </lineage>
</organism>
<dbReference type="EMBL" id="DS647593">
    <property type="protein sequence ID" value="EEC02289.1"/>
    <property type="molecule type" value="Genomic_DNA"/>
</dbReference>
<evidence type="ECO:0000313" key="3">
    <source>
        <dbReference type="EMBL" id="EEC02289.1"/>
    </source>
</evidence>
<dbReference type="EnsemblMetazoa" id="ISCW000236-RA">
    <property type="protein sequence ID" value="ISCW000236-PA"/>
    <property type="gene ID" value="ISCW000236"/>
</dbReference>